<evidence type="ECO:0000313" key="5">
    <source>
        <dbReference type="EMBL" id="CAF0959827.1"/>
    </source>
</evidence>
<comment type="caution">
    <text evidence="3">The sequence shown here is derived from an EMBL/GenBank/DDBJ whole genome shotgun (WGS) entry which is preliminary data.</text>
</comment>
<dbReference type="EMBL" id="CAJNOU010000155">
    <property type="protein sequence ID" value="CAF0891666.1"/>
    <property type="molecule type" value="Genomic_DNA"/>
</dbReference>
<dbReference type="Proteomes" id="UP000663836">
    <property type="component" value="Unassembled WGS sequence"/>
</dbReference>
<dbReference type="EMBL" id="CAJOBD010000271">
    <property type="protein sequence ID" value="CAF3631129.1"/>
    <property type="molecule type" value="Genomic_DNA"/>
</dbReference>
<sequence>MSKKKAHHTPINKHKNTDEQNKNRLFSHIDGKFAQISTHTFDNQTPTNQPLIPTGVVDIDKSVENQIKYSNSPHQHHTKPKKIIETTQKDDEEYLHIPHIYHHYDKYNRYEYRKYDNYHSINNKDQSLNNNLYRYDRYGETYDPRWWYMPINSVHGPKSHRQIDYHYVTPKWYQLQNR</sequence>
<dbReference type="EMBL" id="CAJNOT010000376">
    <property type="protein sequence ID" value="CAF0959827.1"/>
    <property type="molecule type" value="Genomic_DNA"/>
</dbReference>
<dbReference type="EMBL" id="CAJOBE010000947">
    <property type="protein sequence ID" value="CAF3701310.1"/>
    <property type="molecule type" value="Genomic_DNA"/>
</dbReference>
<dbReference type="Proteomes" id="UP000663864">
    <property type="component" value="Unassembled WGS sequence"/>
</dbReference>
<evidence type="ECO:0000313" key="7">
    <source>
        <dbReference type="EMBL" id="CAF3631129.1"/>
    </source>
</evidence>
<evidence type="ECO:0000313" key="4">
    <source>
        <dbReference type="EMBL" id="CAF0891666.1"/>
    </source>
</evidence>
<organism evidence="3 10">
    <name type="scientific">Rotaria sordida</name>
    <dbReference type="NCBI Taxonomy" id="392033"/>
    <lineage>
        <taxon>Eukaryota</taxon>
        <taxon>Metazoa</taxon>
        <taxon>Spiralia</taxon>
        <taxon>Gnathifera</taxon>
        <taxon>Rotifera</taxon>
        <taxon>Eurotatoria</taxon>
        <taxon>Bdelloidea</taxon>
        <taxon>Philodinida</taxon>
        <taxon>Philodinidae</taxon>
        <taxon>Rotaria</taxon>
    </lineage>
</organism>
<dbReference type="Proteomes" id="UP000663870">
    <property type="component" value="Unassembled WGS sequence"/>
</dbReference>
<evidence type="ECO:0000313" key="8">
    <source>
        <dbReference type="EMBL" id="CAF3701310.1"/>
    </source>
</evidence>
<evidence type="ECO:0000313" key="9">
    <source>
        <dbReference type="Proteomes" id="UP000663870"/>
    </source>
</evidence>
<proteinExistence type="predicted"/>
<dbReference type="Proteomes" id="UP000663889">
    <property type="component" value="Unassembled WGS sequence"/>
</dbReference>
<dbReference type="EMBL" id="CAJNOO010000209">
    <property type="protein sequence ID" value="CAF0858102.1"/>
    <property type="molecule type" value="Genomic_DNA"/>
</dbReference>
<accession>A0A813WNN0</accession>
<keyword evidence="9" id="KW-1185">Reference proteome</keyword>
<evidence type="ECO:0000313" key="3">
    <source>
        <dbReference type="EMBL" id="CAF0858102.1"/>
    </source>
</evidence>
<dbReference type="EMBL" id="CAJOAX010000317">
    <property type="protein sequence ID" value="CAF3565256.1"/>
    <property type="molecule type" value="Genomic_DNA"/>
</dbReference>
<dbReference type="Proteomes" id="UP000663823">
    <property type="component" value="Unassembled WGS sequence"/>
</dbReference>
<dbReference type="AlphaFoldDB" id="A0A813WNN0"/>
<dbReference type="EMBL" id="CAJNOL010000111">
    <property type="protein sequence ID" value="CAF0855188.1"/>
    <property type="molecule type" value="Genomic_DNA"/>
</dbReference>
<gene>
    <name evidence="8" type="ORF">FNK824_LOCUS9181</name>
    <name evidence="7" type="ORF">JBS370_LOCUS5292</name>
    <name evidence="2" type="ORF">JXQ802_LOCUS6897</name>
    <name evidence="6" type="ORF">OTI717_LOCUS5016</name>
    <name evidence="3" type="ORF">RFH988_LOCUS6817</name>
    <name evidence="4" type="ORF">SEV965_LOCUS5167</name>
    <name evidence="5" type="ORF">ZHD862_LOCUS10461</name>
</gene>
<evidence type="ECO:0000313" key="6">
    <source>
        <dbReference type="EMBL" id="CAF3565256.1"/>
    </source>
</evidence>
<evidence type="ECO:0000256" key="1">
    <source>
        <dbReference type="SAM" id="MobiDB-lite"/>
    </source>
</evidence>
<evidence type="ECO:0000313" key="10">
    <source>
        <dbReference type="Proteomes" id="UP000663882"/>
    </source>
</evidence>
<reference evidence="3" key="1">
    <citation type="submission" date="2021-02" db="EMBL/GenBank/DDBJ databases">
        <authorList>
            <person name="Nowell W R."/>
        </authorList>
    </citation>
    <scope>NUCLEOTIDE SEQUENCE</scope>
</reference>
<name>A0A813WNN0_9BILA</name>
<feature type="region of interest" description="Disordered" evidence="1">
    <location>
        <begin position="1"/>
        <end position="22"/>
    </location>
</feature>
<evidence type="ECO:0000313" key="2">
    <source>
        <dbReference type="EMBL" id="CAF0855188.1"/>
    </source>
</evidence>
<dbReference type="Proteomes" id="UP000663882">
    <property type="component" value="Unassembled WGS sequence"/>
</dbReference>
<dbReference type="Proteomes" id="UP000663874">
    <property type="component" value="Unassembled WGS sequence"/>
</dbReference>
<dbReference type="OrthoDB" id="10012972at2759"/>
<feature type="compositionally biased region" description="Basic residues" evidence="1">
    <location>
        <begin position="1"/>
        <end position="14"/>
    </location>
</feature>
<protein>
    <submittedName>
        <fullName evidence="3">Uncharacterized protein</fullName>
    </submittedName>
</protein>